<dbReference type="HOGENOM" id="CLU_217512_0_0_9"/>
<dbReference type="AlphaFoldDB" id="B1IGR3"/>
<dbReference type="Proteomes" id="UP000008541">
    <property type="component" value="Chromosome"/>
</dbReference>
<evidence type="ECO:0000313" key="1">
    <source>
        <dbReference type="EMBL" id="ACA46312.1"/>
    </source>
</evidence>
<dbReference type="KEGG" id="cbb:CLD_2414"/>
<name>B1IGR3_CLOBK</name>
<accession>B1IGR3</accession>
<organism evidence="1 2">
    <name type="scientific">Clostridium botulinum (strain Okra / Type B1)</name>
    <dbReference type="NCBI Taxonomy" id="498213"/>
    <lineage>
        <taxon>Bacteria</taxon>
        <taxon>Bacillati</taxon>
        <taxon>Bacillota</taxon>
        <taxon>Clostridia</taxon>
        <taxon>Eubacteriales</taxon>
        <taxon>Clostridiaceae</taxon>
        <taxon>Clostridium</taxon>
    </lineage>
</organism>
<reference evidence="1 2" key="1">
    <citation type="journal article" date="2007" name="PLoS ONE">
        <title>Analysis of the neurotoxin complex genes in Clostridium botulinum A1-A4 and B1 strains: BoNT/A3, /Ba4 and /B1 clusters are located within plasmids.</title>
        <authorList>
            <person name="Smith T.J."/>
            <person name="Hill K.K."/>
            <person name="Foley B.T."/>
            <person name="Detter J.C."/>
            <person name="Munk A.C."/>
            <person name="Bruce D.C."/>
            <person name="Doggett N.A."/>
            <person name="Smith L.A."/>
            <person name="Marks J.D."/>
            <person name="Xie G."/>
            <person name="Brettin T.S."/>
        </authorList>
    </citation>
    <scope>NUCLEOTIDE SEQUENCE [LARGE SCALE GENOMIC DNA]</scope>
    <source>
        <strain evidence="2">Okra / Type B1</strain>
    </source>
</reference>
<protein>
    <submittedName>
        <fullName evidence="1">Uncharacterized protein</fullName>
    </submittedName>
</protein>
<proteinExistence type="predicted"/>
<dbReference type="EMBL" id="CP000939">
    <property type="protein sequence ID" value="ACA46312.1"/>
    <property type="molecule type" value="Genomic_DNA"/>
</dbReference>
<gene>
    <name evidence="1" type="ordered locus">CLD_2414</name>
</gene>
<sequence>MPKVIIVEPDITPEENEENLKRVIEVLESIAQEIAEY</sequence>
<evidence type="ECO:0000313" key="2">
    <source>
        <dbReference type="Proteomes" id="UP000008541"/>
    </source>
</evidence>